<dbReference type="InterPro" id="IPR012933">
    <property type="entry name" value="HicA_mRNA_interferase"/>
</dbReference>
<evidence type="ECO:0000256" key="2">
    <source>
        <dbReference type="ARBA" id="ARBA00022649"/>
    </source>
</evidence>
<gene>
    <name evidence="8" type="ORF">J2I48_00955</name>
</gene>
<dbReference type="GO" id="GO:0004519">
    <property type="term" value="F:endonuclease activity"/>
    <property type="evidence" value="ECO:0007669"/>
    <property type="project" value="UniProtKB-KW"/>
</dbReference>
<dbReference type="Proteomes" id="UP000664795">
    <property type="component" value="Unassembled WGS sequence"/>
</dbReference>
<evidence type="ECO:0000256" key="6">
    <source>
        <dbReference type="ARBA" id="ARBA00022884"/>
    </source>
</evidence>
<dbReference type="InterPro" id="IPR038570">
    <property type="entry name" value="HicA_sf"/>
</dbReference>
<evidence type="ECO:0000313" key="8">
    <source>
        <dbReference type="EMBL" id="MBO0929539.1"/>
    </source>
</evidence>
<sequence>MTVREVLRILHEDGWMDKTQKGSHLQLVHSTKLGKVTVPMHKGDIPPGTLHSILRQAGLK</sequence>
<dbReference type="Pfam" id="PF07927">
    <property type="entry name" value="HicA_toxin"/>
    <property type="match status" value="1"/>
</dbReference>
<accession>A0A939G068</accession>
<keyword evidence="2" id="KW-1277">Toxin-antitoxin system</keyword>
<evidence type="ECO:0000256" key="1">
    <source>
        <dbReference type="ARBA" id="ARBA00006620"/>
    </source>
</evidence>
<keyword evidence="9" id="KW-1185">Reference proteome</keyword>
<organism evidence="8 9">
    <name type="scientific">Fibrella aquatilis</name>
    <dbReference type="NCBI Taxonomy" id="2817059"/>
    <lineage>
        <taxon>Bacteria</taxon>
        <taxon>Pseudomonadati</taxon>
        <taxon>Bacteroidota</taxon>
        <taxon>Cytophagia</taxon>
        <taxon>Cytophagales</taxon>
        <taxon>Spirosomataceae</taxon>
        <taxon>Fibrella</taxon>
    </lineage>
</organism>
<evidence type="ECO:0000313" key="9">
    <source>
        <dbReference type="Proteomes" id="UP000664795"/>
    </source>
</evidence>
<dbReference type="EMBL" id="JAFMYU010000001">
    <property type="protein sequence ID" value="MBO0929539.1"/>
    <property type="molecule type" value="Genomic_DNA"/>
</dbReference>
<keyword evidence="5" id="KW-0378">Hydrolase</keyword>
<keyword evidence="4" id="KW-0255">Endonuclease</keyword>
<dbReference type="SUPFAM" id="SSF54786">
    <property type="entry name" value="YcfA/nrd intein domain"/>
    <property type="match status" value="1"/>
</dbReference>
<keyword evidence="6" id="KW-0694">RNA-binding</keyword>
<dbReference type="GO" id="GO:0016787">
    <property type="term" value="F:hydrolase activity"/>
    <property type="evidence" value="ECO:0007669"/>
    <property type="project" value="UniProtKB-KW"/>
</dbReference>
<comment type="caution">
    <text evidence="8">The sequence shown here is derived from an EMBL/GenBank/DDBJ whole genome shotgun (WGS) entry which is preliminary data.</text>
</comment>
<dbReference type="Gene3D" id="3.30.920.30">
    <property type="entry name" value="Hypothetical protein"/>
    <property type="match status" value="1"/>
</dbReference>
<evidence type="ECO:0000256" key="4">
    <source>
        <dbReference type="ARBA" id="ARBA00022759"/>
    </source>
</evidence>
<dbReference type="AlphaFoldDB" id="A0A939G068"/>
<dbReference type="GO" id="GO:0003729">
    <property type="term" value="F:mRNA binding"/>
    <property type="evidence" value="ECO:0007669"/>
    <property type="project" value="InterPro"/>
</dbReference>
<keyword evidence="7" id="KW-0346">Stress response</keyword>
<protein>
    <submittedName>
        <fullName evidence="8">Type II toxin-antitoxin system HicA family toxin</fullName>
    </submittedName>
</protein>
<evidence type="ECO:0000256" key="3">
    <source>
        <dbReference type="ARBA" id="ARBA00022722"/>
    </source>
</evidence>
<name>A0A939G068_9BACT</name>
<reference evidence="8 9" key="1">
    <citation type="submission" date="2021-03" db="EMBL/GenBank/DDBJ databases">
        <title>Fibrella sp. HMF5036 genome sequencing and assembly.</title>
        <authorList>
            <person name="Kang H."/>
            <person name="Kim H."/>
            <person name="Bae S."/>
            <person name="Joh K."/>
        </authorList>
    </citation>
    <scope>NUCLEOTIDE SEQUENCE [LARGE SCALE GENOMIC DNA]</scope>
    <source>
        <strain evidence="8 9">HMF5036</strain>
    </source>
</reference>
<comment type="similarity">
    <text evidence="1">Belongs to the HicA mRNA interferase family.</text>
</comment>
<evidence type="ECO:0000256" key="5">
    <source>
        <dbReference type="ARBA" id="ARBA00022801"/>
    </source>
</evidence>
<dbReference type="RefSeq" id="WP_207333504.1">
    <property type="nucleotide sequence ID" value="NZ_JAFMYU010000001.1"/>
</dbReference>
<proteinExistence type="inferred from homology"/>
<keyword evidence="3" id="KW-0540">Nuclease</keyword>
<evidence type="ECO:0000256" key="7">
    <source>
        <dbReference type="ARBA" id="ARBA00023016"/>
    </source>
</evidence>